<dbReference type="Proteomes" id="UP000307943">
    <property type="component" value="Unassembled WGS sequence"/>
</dbReference>
<comment type="caution">
    <text evidence="2">The sequence shown here is derived from an EMBL/GenBank/DDBJ whole genome shotgun (WGS) entry which is preliminary data.</text>
</comment>
<reference evidence="2 3" key="1">
    <citation type="submission" date="2019-05" db="EMBL/GenBank/DDBJ databases">
        <title>We sequenced the genome of Paenibacillus hemerocallicola KCTC 33185 for further insight into its adaptation and study the phylogeny of Paenibacillus.</title>
        <authorList>
            <person name="Narsing Rao M.P."/>
        </authorList>
    </citation>
    <scope>NUCLEOTIDE SEQUENCE [LARGE SCALE GENOMIC DNA]</scope>
    <source>
        <strain evidence="2 3">KCTC 33185</strain>
    </source>
</reference>
<evidence type="ECO:0000259" key="1">
    <source>
        <dbReference type="Pfam" id="PF13185"/>
    </source>
</evidence>
<dbReference type="OrthoDB" id="2360948at2"/>
<evidence type="ECO:0000313" key="3">
    <source>
        <dbReference type="Proteomes" id="UP000307943"/>
    </source>
</evidence>
<dbReference type="InterPro" id="IPR029016">
    <property type="entry name" value="GAF-like_dom_sf"/>
</dbReference>
<sequence>MIERHLGCMERRAMAMPAMQAEMVKRLELLRARTSSDFAAVASSGQEADRMVRWICGSGNGNERFLHMKEKAGAGIAGWVVRHGRPLAIGGTQEDAEQRRREYPIMLAENLLAAVAVPIRSAADIVGVLLIGSRTARDYVPAEVLLLEREADRYAATCAGGAGQMV</sequence>
<proteinExistence type="predicted"/>
<dbReference type="AlphaFoldDB" id="A0A5C4T8F2"/>
<accession>A0A5C4T8F2</accession>
<dbReference type="SUPFAM" id="SSF55781">
    <property type="entry name" value="GAF domain-like"/>
    <property type="match status" value="1"/>
</dbReference>
<keyword evidence="3" id="KW-1185">Reference proteome</keyword>
<evidence type="ECO:0000313" key="2">
    <source>
        <dbReference type="EMBL" id="TNJ65155.1"/>
    </source>
</evidence>
<protein>
    <submittedName>
        <fullName evidence="2">GAF domain-containing protein</fullName>
    </submittedName>
</protein>
<feature type="domain" description="GAF" evidence="1">
    <location>
        <begin position="36"/>
        <end position="151"/>
    </location>
</feature>
<dbReference type="Gene3D" id="3.30.450.40">
    <property type="match status" value="1"/>
</dbReference>
<dbReference type="EMBL" id="VDCQ01000021">
    <property type="protein sequence ID" value="TNJ65155.1"/>
    <property type="molecule type" value="Genomic_DNA"/>
</dbReference>
<gene>
    <name evidence="2" type="ORF">FE784_16285</name>
</gene>
<dbReference type="Pfam" id="PF13185">
    <property type="entry name" value="GAF_2"/>
    <property type="match status" value="1"/>
</dbReference>
<organism evidence="2 3">
    <name type="scientific">Paenibacillus hemerocallicola</name>
    <dbReference type="NCBI Taxonomy" id="1172614"/>
    <lineage>
        <taxon>Bacteria</taxon>
        <taxon>Bacillati</taxon>
        <taxon>Bacillota</taxon>
        <taxon>Bacilli</taxon>
        <taxon>Bacillales</taxon>
        <taxon>Paenibacillaceae</taxon>
        <taxon>Paenibacillus</taxon>
    </lineage>
</organism>
<dbReference type="InterPro" id="IPR003018">
    <property type="entry name" value="GAF"/>
</dbReference>
<name>A0A5C4T8F2_9BACL</name>